<comment type="caution">
    <text evidence="2">The sequence shown here is derived from an EMBL/GenBank/DDBJ whole genome shotgun (WGS) entry which is preliminary data.</text>
</comment>
<feature type="compositionally biased region" description="Polar residues" evidence="1">
    <location>
        <begin position="1328"/>
        <end position="1351"/>
    </location>
</feature>
<feature type="compositionally biased region" description="Acidic residues" evidence="1">
    <location>
        <begin position="1"/>
        <end position="13"/>
    </location>
</feature>
<feature type="compositionally biased region" description="Low complexity" evidence="1">
    <location>
        <begin position="1504"/>
        <end position="1520"/>
    </location>
</feature>
<feature type="compositionally biased region" description="Polar residues" evidence="1">
    <location>
        <begin position="884"/>
        <end position="900"/>
    </location>
</feature>
<feature type="compositionally biased region" description="Basic and acidic residues" evidence="1">
    <location>
        <begin position="523"/>
        <end position="532"/>
    </location>
</feature>
<feature type="compositionally biased region" description="Low complexity" evidence="1">
    <location>
        <begin position="1529"/>
        <end position="1549"/>
    </location>
</feature>
<evidence type="ECO:0000313" key="2">
    <source>
        <dbReference type="EMBL" id="TRM67001.1"/>
    </source>
</evidence>
<feature type="region of interest" description="Disordered" evidence="1">
    <location>
        <begin position="1162"/>
        <end position="1220"/>
    </location>
</feature>
<protein>
    <submittedName>
        <fullName evidence="2">Uncharacterized protein</fullName>
    </submittedName>
</protein>
<organism evidence="2 3">
    <name type="scientific">Schizophyllum amplum</name>
    <dbReference type="NCBI Taxonomy" id="97359"/>
    <lineage>
        <taxon>Eukaryota</taxon>
        <taxon>Fungi</taxon>
        <taxon>Dikarya</taxon>
        <taxon>Basidiomycota</taxon>
        <taxon>Agaricomycotina</taxon>
        <taxon>Agaricomycetes</taxon>
        <taxon>Agaricomycetidae</taxon>
        <taxon>Agaricales</taxon>
        <taxon>Schizophyllaceae</taxon>
        <taxon>Schizophyllum</taxon>
    </lineage>
</organism>
<feature type="compositionally biased region" description="Low complexity" evidence="1">
    <location>
        <begin position="1304"/>
        <end position="1313"/>
    </location>
</feature>
<feature type="compositionally biased region" description="Low complexity" evidence="1">
    <location>
        <begin position="280"/>
        <end position="328"/>
    </location>
</feature>
<accession>A0A550CQB9</accession>
<feature type="compositionally biased region" description="Basic and acidic residues" evidence="1">
    <location>
        <begin position="1663"/>
        <end position="1687"/>
    </location>
</feature>
<gene>
    <name evidence="2" type="ORF">BD626DRAFT_484447</name>
</gene>
<dbReference type="Proteomes" id="UP000320762">
    <property type="component" value="Unassembled WGS sequence"/>
</dbReference>
<feature type="region of interest" description="Disordered" evidence="1">
    <location>
        <begin position="1"/>
        <end position="835"/>
    </location>
</feature>
<feature type="compositionally biased region" description="Acidic residues" evidence="1">
    <location>
        <begin position="49"/>
        <end position="59"/>
    </location>
</feature>
<feature type="compositionally biased region" description="Low complexity" evidence="1">
    <location>
        <begin position="533"/>
        <end position="552"/>
    </location>
</feature>
<feature type="compositionally biased region" description="Polar residues" evidence="1">
    <location>
        <begin position="771"/>
        <end position="785"/>
    </location>
</feature>
<feature type="region of interest" description="Disordered" evidence="1">
    <location>
        <begin position="873"/>
        <end position="1006"/>
    </location>
</feature>
<feature type="compositionally biased region" description="Low complexity" evidence="1">
    <location>
        <begin position="1622"/>
        <end position="1649"/>
    </location>
</feature>
<feature type="compositionally biased region" description="Basic and acidic residues" evidence="1">
    <location>
        <begin position="1080"/>
        <end position="1097"/>
    </location>
</feature>
<dbReference type="EMBL" id="VDMD01000003">
    <property type="protein sequence ID" value="TRM67001.1"/>
    <property type="molecule type" value="Genomic_DNA"/>
</dbReference>
<feature type="compositionally biased region" description="Basic and acidic residues" evidence="1">
    <location>
        <begin position="920"/>
        <end position="932"/>
    </location>
</feature>
<feature type="region of interest" description="Disordered" evidence="1">
    <location>
        <begin position="1300"/>
        <end position="1723"/>
    </location>
</feature>
<feature type="compositionally biased region" description="Low complexity" evidence="1">
    <location>
        <begin position="1131"/>
        <end position="1141"/>
    </location>
</feature>
<feature type="region of interest" description="Disordered" evidence="1">
    <location>
        <begin position="1042"/>
        <end position="1146"/>
    </location>
</feature>
<feature type="compositionally biased region" description="Acidic residues" evidence="1">
    <location>
        <begin position="97"/>
        <end position="108"/>
    </location>
</feature>
<feature type="compositionally biased region" description="Basic residues" evidence="1">
    <location>
        <begin position="225"/>
        <end position="235"/>
    </location>
</feature>
<feature type="compositionally biased region" description="Low complexity" evidence="1">
    <location>
        <begin position="786"/>
        <end position="797"/>
    </location>
</feature>
<feature type="compositionally biased region" description="Low complexity" evidence="1">
    <location>
        <begin position="744"/>
        <end position="760"/>
    </location>
</feature>
<dbReference type="OrthoDB" id="2994358at2759"/>
<sequence length="1795" mass="190781">MATETENWDDDFEFGGQKTSRELDRDGAAPAASKEHRSRASHASHGDGEGENWDADFEDEHMSAHQPMSFPHAIPDESPPHSVVPNVQSSPKRPREEDYDSEEDDDAEFGAHGEEEDRTVTARSRRPLAQERPPMPELPHALLGLKIPNLPSAYSTDAPQPHPRSPTASVFSVPAPSVMSSTDSTAHMLARTVSGESRFDRSHSHVKSGHRLDTLPPSPPIHRERERRRLRKKSRPTPVSDSNAAGPSSEYPFAMESQDMHMQMDEGDVFTDPPAPPPTRARTASRSSSRPHTPNQTSQPSQSRRPRASSRSSSRPPSATPSRPRTPSHASRTRTPPNAVPIPLHRKASQAAIAVPQTPPSGVGSAGSPPGGGLLGRMSSVKRRWDAARRSKRSSTTPSEVGADAEYGDRRRSIDSRRSMDEEEVRRASIDSRKSIERSRRRQSVDPAMVAGQRKGHKRANKSMDWRIGMRKHKAPKDVVTSDDGEMDEDDNEQTPRPQSATSMDFEGLPPIPPVPAIQYDFDPSKYERRNESSSSLASSSSVSSPAARRASLCPSPTPHGRGNSPSPTPYSRGPSPSPLSPQDTSGKDKDKATTKLIKRKSMGFVQLRKSTRPLNGSVEDVADNSSDGGRPSSATGSLEGQEAHHAPGRMSNFVRRISFGSKGPAPGGVANLLNTPNKHKRTKSGGLLPPLEVHAPPLPSPLGTIDPSPQSTPRGPQPVKGAMGRAAGTSAANRAVGAGAIHSSLGRSSPFSSPYAERGSGFGSGRGEPSASSGKPGTQLIQTYSASGLASEAGSARPSPTMRRNSLGDLNMRRTTSGGGLRIPTRISQAQQGLRRDLGLVRDFAGSVSELRELRDTYNVLVSRVSGMLDEMRRDEPVAAPATATSSDAEPSSATSADSRGTPKSGRPSQENKRRSKDSRRDSSDRRRSKDATPSTPSKSKTPRSPFGRRSRSGTASSQNAPSLPAVAQSHTSGSAPTQPQPDTSMVATLQSSGGVGHDATPLGKFSSRFYSINNRYAMAWECADLLIELGGGAPPAIAGVAASPTSETHPRSAREASDHTISEAATSIAPDVPAPTRSGRDRGESEPGTRSHLEKSTSAPAQMNRTRAITLTDGESPMIGPGEGPVLPSSTSGGRASTVGRGGGDLTQRQLALLREMLTSPPTVQQRGPSNTSVLTTQSQHDSPLRMSSQLPSNESRSALLHDPSTHQHGRRDVHDPTVNREWTWESFAVEARPTPSTAAREVIGLASASSLTLPPEETYESNPEVRRKRASRIGGLGMAGLRDMLRALKRGAVDPNLAGESTSSLSTNSSKAAPTQPGILKRASRTATLNTAGLPTPRGTLTSATSGITVGRRRAKTSSGPPESVGSGRDTPYSRCETPYNQSELPGTGSRTHFEVPATPSRSGRDTYVHSNSSKISSKFGFHGNASSLGVSGSANNKSSPRRPSIASIFRIGKSDKGEGKEESQESLAKANKAVLKEGAKSPKGGKLRVKRRPKDKERPPLSGSGSGSASPALGSGAEEDRDGSGTRSASTSAHGSGHGPEGSSSTMDEDEDEDWDRMDVELDLPRADSRGSLGLGQPSVAVGLNSPHSSNERPYKASSGAETVRASQPADRGRSPYSQMSPRTMMRSSSGRSVSGPSAPGSSSSLFDRPSRLSNVEEDLARGDNEASRRGDAGKESPIDRRVPPLRIGSTTKTGSVRSMPAGPGSWTAGTFSPEPGASWKVEETVDPLQPLPMQPRLAMTPENIKPLLENAREIKLRLADCIEEVRELLGGKEFKELRKAASGDMVGLAV</sequence>
<proteinExistence type="predicted"/>
<name>A0A550CQB9_9AGAR</name>
<feature type="compositionally biased region" description="Polar residues" evidence="1">
    <location>
        <begin position="624"/>
        <end position="639"/>
    </location>
</feature>
<feature type="compositionally biased region" description="Acidic residues" evidence="1">
    <location>
        <begin position="481"/>
        <end position="493"/>
    </location>
</feature>
<feature type="compositionally biased region" description="Basic and acidic residues" evidence="1">
    <location>
        <begin position="1050"/>
        <end position="1063"/>
    </location>
</feature>
<feature type="compositionally biased region" description="Basic and acidic residues" evidence="1">
    <location>
        <begin position="1561"/>
        <end position="1573"/>
    </location>
</feature>
<feature type="compositionally biased region" description="Polar residues" evidence="1">
    <location>
        <begin position="1162"/>
        <end position="1199"/>
    </location>
</feature>
<feature type="compositionally biased region" description="Polar residues" evidence="1">
    <location>
        <begin position="1428"/>
        <end position="1442"/>
    </location>
</feature>
<evidence type="ECO:0000256" key="1">
    <source>
        <dbReference type="SAM" id="MobiDB-lite"/>
    </source>
</evidence>
<feature type="compositionally biased region" description="Basic and acidic residues" evidence="1">
    <location>
        <begin position="1456"/>
        <end position="1467"/>
    </location>
</feature>
<feature type="compositionally biased region" description="Low complexity" evidence="1">
    <location>
        <begin position="934"/>
        <end position="947"/>
    </location>
</feature>
<keyword evidence="3" id="KW-1185">Reference proteome</keyword>
<feature type="compositionally biased region" description="Basic and acidic residues" evidence="1">
    <location>
        <begin position="407"/>
        <end position="438"/>
    </location>
</feature>
<evidence type="ECO:0000313" key="3">
    <source>
        <dbReference type="Proteomes" id="UP000320762"/>
    </source>
</evidence>
<feature type="compositionally biased region" description="Polar residues" evidence="1">
    <location>
        <begin position="1382"/>
        <end position="1394"/>
    </location>
</feature>
<feature type="compositionally biased region" description="Basic and acidic residues" evidence="1">
    <location>
        <begin position="109"/>
        <end position="120"/>
    </location>
</feature>
<feature type="compositionally biased region" description="Acidic residues" evidence="1">
    <location>
        <begin position="1551"/>
        <end position="1560"/>
    </location>
</feature>
<reference evidence="2 3" key="1">
    <citation type="journal article" date="2019" name="New Phytol.">
        <title>Comparative genomics reveals unique wood-decay strategies and fruiting body development in the Schizophyllaceae.</title>
        <authorList>
            <person name="Almasi E."/>
            <person name="Sahu N."/>
            <person name="Krizsan K."/>
            <person name="Balint B."/>
            <person name="Kovacs G.M."/>
            <person name="Kiss B."/>
            <person name="Cseklye J."/>
            <person name="Drula E."/>
            <person name="Henrissat B."/>
            <person name="Nagy I."/>
            <person name="Chovatia M."/>
            <person name="Adam C."/>
            <person name="LaButti K."/>
            <person name="Lipzen A."/>
            <person name="Riley R."/>
            <person name="Grigoriev I.V."/>
            <person name="Nagy L.G."/>
        </authorList>
    </citation>
    <scope>NUCLEOTIDE SEQUENCE [LARGE SCALE GENOMIC DNA]</scope>
    <source>
        <strain evidence="2 3">NL-1724</strain>
    </source>
</reference>
<feature type="compositionally biased region" description="Polar residues" evidence="1">
    <location>
        <begin position="970"/>
        <end position="994"/>
    </location>
</feature>
<feature type="compositionally biased region" description="Basic residues" evidence="1">
    <location>
        <begin position="1487"/>
        <end position="1497"/>
    </location>
</feature>
<feature type="compositionally biased region" description="Polar residues" evidence="1">
    <location>
        <begin position="1098"/>
        <end position="1111"/>
    </location>
</feature>